<organism evidence="1 2">
    <name type="scientific">Potamilus streckersoni</name>
    <dbReference type="NCBI Taxonomy" id="2493646"/>
    <lineage>
        <taxon>Eukaryota</taxon>
        <taxon>Metazoa</taxon>
        <taxon>Spiralia</taxon>
        <taxon>Lophotrochozoa</taxon>
        <taxon>Mollusca</taxon>
        <taxon>Bivalvia</taxon>
        <taxon>Autobranchia</taxon>
        <taxon>Heteroconchia</taxon>
        <taxon>Palaeoheterodonta</taxon>
        <taxon>Unionida</taxon>
        <taxon>Unionoidea</taxon>
        <taxon>Unionidae</taxon>
        <taxon>Ambleminae</taxon>
        <taxon>Lampsilini</taxon>
        <taxon>Potamilus</taxon>
    </lineage>
</organism>
<evidence type="ECO:0000313" key="1">
    <source>
        <dbReference type="EMBL" id="KAK3588153.1"/>
    </source>
</evidence>
<evidence type="ECO:0000313" key="2">
    <source>
        <dbReference type="Proteomes" id="UP001195483"/>
    </source>
</evidence>
<dbReference type="EMBL" id="JAEAOA010000745">
    <property type="protein sequence ID" value="KAK3588153.1"/>
    <property type="molecule type" value="Genomic_DNA"/>
</dbReference>
<sequence>MYLRELIILDIALCEYIIVFYTICEGHTNVARWVLSFLRFLGAGAYINCLNLLRLCFLSFTPYWNASTHHYIGQHFNGGKCPHLLNPKFNPGIFQVLSLPDILVAMYILSCASSG</sequence>
<reference evidence="1" key="3">
    <citation type="submission" date="2023-05" db="EMBL/GenBank/DDBJ databases">
        <authorList>
            <person name="Smith C.H."/>
        </authorList>
    </citation>
    <scope>NUCLEOTIDE SEQUENCE</scope>
    <source>
        <strain evidence="1">CHS0354</strain>
        <tissue evidence="1">Mantle</tissue>
    </source>
</reference>
<comment type="caution">
    <text evidence="1">The sequence shown here is derived from an EMBL/GenBank/DDBJ whole genome shotgun (WGS) entry which is preliminary data.</text>
</comment>
<reference evidence="1" key="2">
    <citation type="journal article" date="2021" name="Genome Biol. Evol.">
        <title>Developing a high-quality reference genome for a parasitic bivalve with doubly uniparental inheritance (Bivalvia: Unionida).</title>
        <authorList>
            <person name="Smith C.H."/>
        </authorList>
    </citation>
    <scope>NUCLEOTIDE SEQUENCE</scope>
    <source>
        <strain evidence="1">CHS0354</strain>
        <tissue evidence="1">Mantle</tissue>
    </source>
</reference>
<protein>
    <submittedName>
        <fullName evidence="1">Uncharacterized protein</fullName>
    </submittedName>
</protein>
<accession>A0AAE0SAH5</accession>
<reference evidence="1" key="1">
    <citation type="journal article" date="2021" name="Genome Biol. Evol.">
        <title>A High-Quality Reference Genome for a Parasitic Bivalve with Doubly Uniparental Inheritance (Bivalvia: Unionida).</title>
        <authorList>
            <person name="Smith C.H."/>
        </authorList>
    </citation>
    <scope>NUCLEOTIDE SEQUENCE</scope>
    <source>
        <strain evidence="1">CHS0354</strain>
    </source>
</reference>
<dbReference type="Proteomes" id="UP001195483">
    <property type="component" value="Unassembled WGS sequence"/>
</dbReference>
<dbReference type="AlphaFoldDB" id="A0AAE0SAH5"/>
<gene>
    <name evidence="1" type="ORF">CHS0354_012216</name>
</gene>
<keyword evidence="2" id="KW-1185">Reference proteome</keyword>
<proteinExistence type="predicted"/>
<name>A0AAE0SAH5_9BIVA</name>